<evidence type="ECO:0000313" key="1">
    <source>
        <dbReference type="EMBL" id="GKT29990.1"/>
    </source>
</evidence>
<evidence type="ECO:0000313" key="2">
    <source>
        <dbReference type="Proteomes" id="UP001057375"/>
    </source>
</evidence>
<dbReference type="EMBL" id="BQXS01001032">
    <property type="protein sequence ID" value="GKT29990.1"/>
    <property type="molecule type" value="Genomic_DNA"/>
</dbReference>
<dbReference type="Proteomes" id="UP001057375">
    <property type="component" value="Unassembled WGS sequence"/>
</dbReference>
<keyword evidence="1" id="KW-0418">Kinase</keyword>
<feature type="non-terminal residue" evidence="1">
    <location>
        <position position="115"/>
    </location>
</feature>
<keyword evidence="1" id="KW-0808">Transferase</keyword>
<gene>
    <name evidence="1" type="ORF">ADUPG1_001330</name>
</gene>
<protein>
    <submittedName>
        <fullName evidence="1">HAMP domain-containing histidine kinase</fullName>
    </submittedName>
</protein>
<comment type="caution">
    <text evidence="1">The sequence shown here is derived from an EMBL/GenBank/DDBJ whole genome shotgun (WGS) entry which is preliminary data.</text>
</comment>
<sequence>MLQIQRRIHEKMDDYKDYSFSATEKRALMIFFDLAQEFDSLEDFLPLYLAMGPDDFVPVGRTESRAPVCSSVPLEKDFRGGHLFIPIRGNLELVDQLPFKPAGDVIGCFEFYKME</sequence>
<name>A0ABQ5KBQ1_9EUKA</name>
<organism evidence="1 2">
    <name type="scientific">Aduncisulcus paluster</name>
    <dbReference type="NCBI Taxonomy" id="2918883"/>
    <lineage>
        <taxon>Eukaryota</taxon>
        <taxon>Metamonada</taxon>
        <taxon>Carpediemonas-like organisms</taxon>
        <taxon>Aduncisulcus</taxon>
    </lineage>
</organism>
<dbReference type="GO" id="GO:0016301">
    <property type="term" value="F:kinase activity"/>
    <property type="evidence" value="ECO:0007669"/>
    <property type="project" value="UniProtKB-KW"/>
</dbReference>
<proteinExistence type="predicted"/>
<accession>A0ABQ5KBQ1</accession>
<reference evidence="1" key="1">
    <citation type="submission" date="2022-03" db="EMBL/GenBank/DDBJ databases">
        <title>Draft genome sequence of Aduncisulcus paluster, a free-living microaerophilic Fornicata.</title>
        <authorList>
            <person name="Yuyama I."/>
            <person name="Kume K."/>
            <person name="Tamura T."/>
            <person name="Inagaki Y."/>
            <person name="Hashimoto T."/>
        </authorList>
    </citation>
    <scope>NUCLEOTIDE SEQUENCE</scope>
    <source>
        <strain evidence="1">NY0171</strain>
    </source>
</reference>
<keyword evidence="2" id="KW-1185">Reference proteome</keyword>